<dbReference type="VEuPathDB" id="FungiDB:MUCCIDRAFT_112963"/>
<dbReference type="OrthoDB" id="2251395at2759"/>
<keyword evidence="1" id="KW-0175">Coiled coil</keyword>
<dbReference type="Proteomes" id="UP000077051">
    <property type="component" value="Unassembled WGS sequence"/>
</dbReference>
<evidence type="ECO:0000256" key="1">
    <source>
        <dbReference type="SAM" id="Coils"/>
    </source>
</evidence>
<evidence type="ECO:0000313" key="3">
    <source>
        <dbReference type="Proteomes" id="UP000077051"/>
    </source>
</evidence>
<comment type="caution">
    <text evidence="2">The sequence shown here is derived from an EMBL/GenBank/DDBJ whole genome shotgun (WGS) entry which is preliminary data.</text>
</comment>
<proteinExistence type="predicted"/>
<accession>A0A162QF37</accession>
<evidence type="ECO:0000313" key="2">
    <source>
        <dbReference type="EMBL" id="OAD01510.1"/>
    </source>
</evidence>
<keyword evidence="3" id="KW-1185">Reference proteome</keyword>
<sequence length="95" mass="10633">MSSSKQQTQSVQDQADKVQLSQVLETQQTKVNALKSDKNANQADVDAAVETLEEIKRELNKLENGRGGVSQLKDIHFISKPFHFLFWGIFSVGDL</sequence>
<name>A0A162QF37_MUCCL</name>
<reference evidence="2 3" key="1">
    <citation type="submission" date="2015-06" db="EMBL/GenBank/DDBJ databases">
        <title>Expansion of signal transduction pathways in fungi by whole-genome duplication.</title>
        <authorList>
            <consortium name="DOE Joint Genome Institute"/>
            <person name="Corrochano L.M."/>
            <person name="Kuo A."/>
            <person name="Marcet-Houben M."/>
            <person name="Polaino S."/>
            <person name="Salamov A."/>
            <person name="Villalobos J.M."/>
            <person name="Alvarez M.I."/>
            <person name="Avalos J."/>
            <person name="Benito E.P."/>
            <person name="Benoit I."/>
            <person name="Burger G."/>
            <person name="Camino L.P."/>
            <person name="Canovas D."/>
            <person name="Cerda-Olmedo E."/>
            <person name="Cheng J.-F."/>
            <person name="Dominguez A."/>
            <person name="Elias M."/>
            <person name="Eslava A.P."/>
            <person name="Glaser F."/>
            <person name="Grimwood J."/>
            <person name="Gutierrez G."/>
            <person name="Heitman J."/>
            <person name="Henrissat B."/>
            <person name="Iturriaga E.A."/>
            <person name="Lang B.F."/>
            <person name="Lavin J.L."/>
            <person name="Lee S."/>
            <person name="Li W."/>
            <person name="Lindquist E."/>
            <person name="Lopez-Garcia S."/>
            <person name="Luque E.M."/>
            <person name="Marcos A.T."/>
            <person name="Martin J."/>
            <person name="Mccluskey K."/>
            <person name="Medina H.R."/>
            <person name="Miralles-Duran A."/>
            <person name="Miyazaki A."/>
            <person name="Munoz-Torres E."/>
            <person name="Oguiza J.A."/>
            <person name="Ohm R."/>
            <person name="Olmedo M."/>
            <person name="Orejas M."/>
            <person name="Ortiz-Castellanos L."/>
            <person name="Pisabarro A.G."/>
            <person name="Rodriguez-Romero J."/>
            <person name="Ruiz-Herrera J."/>
            <person name="Ruiz-Vazquez R."/>
            <person name="Sanz C."/>
            <person name="Schackwitz W."/>
            <person name="Schmutz J."/>
            <person name="Shahriari M."/>
            <person name="Shelest E."/>
            <person name="Silva-Franco F."/>
            <person name="Soanes D."/>
            <person name="Syed K."/>
            <person name="Tagua V.G."/>
            <person name="Talbot N.J."/>
            <person name="Thon M."/>
            <person name="De Vries R.P."/>
            <person name="Wiebenga A."/>
            <person name="Yadav J.S."/>
            <person name="Braun E.L."/>
            <person name="Baker S."/>
            <person name="Garre V."/>
            <person name="Horwitz B."/>
            <person name="Torres-Martinez S."/>
            <person name="Idnurm A."/>
            <person name="Herrera-Estrella A."/>
            <person name="Gabaldon T."/>
            <person name="Grigoriev I.V."/>
        </authorList>
    </citation>
    <scope>NUCLEOTIDE SEQUENCE [LARGE SCALE GENOMIC DNA]</scope>
    <source>
        <strain evidence="2 3">CBS 277.49</strain>
    </source>
</reference>
<gene>
    <name evidence="2" type="ORF">MUCCIDRAFT_112963</name>
</gene>
<dbReference type="EMBL" id="AMYB01000006">
    <property type="protein sequence ID" value="OAD01510.1"/>
    <property type="molecule type" value="Genomic_DNA"/>
</dbReference>
<feature type="coiled-coil region" evidence="1">
    <location>
        <begin position="38"/>
        <end position="65"/>
    </location>
</feature>
<organism evidence="2 3">
    <name type="scientific">Mucor lusitanicus CBS 277.49</name>
    <dbReference type="NCBI Taxonomy" id="747725"/>
    <lineage>
        <taxon>Eukaryota</taxon>
        <taxon>Fungi</taxon>
        <taxon>Fungi incertae sedis</taxon>
        <taxon>Mucoromycota</taxon>
        <taxon>Mucoromycotina</taxon>
        <taxon>Mucoromycetes</taxon>
        <taxon>Mucorales</taxon>
        <taxon>Mucorineae</taxon>
        <taxon>Mucoraceae</taxon>
        <taxon>Mucor</taxon>
    </lineage>
</organism>
<evidence type="ECO:0008006" key="4">
    <source>
        <dbReference type="Google" id="ProtNLM"/>
    </source>
</evidence>
<dbReference type="AlphaFoldDB" id="A0A162QF37"/>
<protein>
    <recommendedName>
        <fullName evidence="4">WHEP-TRS domain-containing protein</fullName>
    </recommendedName>
</protein>